<accession>A0A7R9AFP4</accession>
<dbReference type="PANTHER" id="PTHR19375">
    <property type="entry name" value="HEAT SHOCK PROTEIN 70KDA"/>
    <property type="match status" value="1"/>
</dbReference>
<evidence type="ECO:0008006" key="6">
    <source>
        <dbReference type="Google" id="ProtNLM"/>
    </source>
</evidence>
<keyword evidence="5" id="KW-1185">Reference proteome</keyword>
<dbReference type="Pfam" id="PF00012">
    <property type="entry name" value="HSP70"/>
    <property type="match status" value="1"/>
</dbReference>
<sequence>MHISPINSDFEVQQPLHKSMWKCLKSVKFDPVFLDLFKVSYKREAKTFCPEEINSMLLSKMKELAAAYLGRDRKEVIDAGEAVVTVPASFNSAQRQATIDSGKIAGFRKVHIINEPTAAAIACCFKKVSKERNFLIFDLGGGTLDISIVTYNNGIYCVKYTAGRSDLGGEDFDNNIMCHLVEKVFKRDKEGLKKDKQALLRLRAACVNAKHVLSSSTKASIVIGDLFEKTPINTSITRTEFEQWNNNHLSSIRLLLEKVKEHAESENIHINEIVLVGGSIRIPAVQDILKECFEDKVLNMTLNPEEAVACGASIYVS</sequence>
<evidence type="ECO:0000256" key="3">
    <source>
        <dbReference type="ARBA" id="ARBA00022840"/>
    </source>
</evidence>
<dbReference type="PRINTS" id="PR00301">
    <property type="entry name" value="HEATSHOCK70"/>
</dbReference>
<dbReference type="InterPro" id="IPR043129">
    <property type="entry name" value="ATPase_NBD"/>
</dbReference>
<dbReference type="Gene3D" id="3.90.640.10">
    <property type="entry name" value="Actin, Chain A, domain 4"/>
    <property type="match status" value="1"/>
</dbReference>
<evidence type="ECO:0000256" key="1">
    <source>
        <dbReference type="ARBA" id="ARBA00007381"/>
    </source>
</evidence>
<protein>
    <recommendedName>
        <fullName evidence="6">Heat shock protein 70</fullName>
    </recommendedName>
</protein>
<dbReference type="InterPro" id="IPR018181">
    <property type="entry name" value="Heat_shock_70_CS"/>
</dbReference>
<comment type="similarity">
    <text evidence="1">Belongs to the heat shock protein 70 family.</text>
</comment>
<gene>
    <name evidence="4" type="ORF">DSTB1V02_LOCUS12974</name>
</gene>
<proteinExistence type="inferred from homology"/>
<organism evidence="4">
    <name type="scientific">Darwinula stevensoni</name>
    <dbReference type="NCBI Taxonomy" id="69355"/>
    <lineage>
        <taxon>Eukaryota</taxon>
        <taxon>Metazoa</taxon>
        <taxon>Ecdysozoa</taxon>
        <taxon>Arthropoda</taxon>
        <taxon>Crustacea</taxon>
        <taxon>Oligostraca</taxon>
        <taxon>Ostracoda</taxon>
        <taxon>Podocopa</taxon>
        <taxon>Podocopida</taxon>
        <taxon>Darwinulocopina</taxon>
        <taxon>Darwinuloidea</taxon>
        <taxon>Darwinulidae</taxon>
        <taxon>Darwinula</taxon>
    </lineage>
</organism>
<dbReference type="FunFam" id="3.30.420.40:FF:000028">
    <property type="entry name" value="heat shock 70 kDa protein-like"/>
    <property type="match status" value="1"/>
</dbReference>
<dbReference type="EMBL" id="LR905002">
    <property type="protein sequence ID" value="CAD7253224.1"/>
    <property type="molecule type" value="Genomic_DNA"/>
</dbReference>
<keyword evidence="3" id="KW-0067">ATP-binding</keyword>
<dbReference type="GO" id="GO:0005524">
    <property type="term" value="F:ATP binding"/>
    <property type="evidence" value="ECO:0007669"/>
    <property type="project" value="UniProtKB-KW"/>
</dbReference>
<dbReference type="Proteomes" id="UP000677054">
    <property type="component" value="Unassembled WGS sequence"/>
</dbReference>
<evidence type="ECO:0000256" key="2">
    <source>
        <dbReference type="ARBA" id="ARBA00022741"/>
    </source>
</evidence>
<name>A0A7R9AFP4_9CRUS</name>
<dbReference type="AlphaFoldDB" id="A0A7R9AFP4"/>
<dbReference type="PROSITE" id="PS00329">
    <property type="entry name" value="HSP70_2"/>
    <property type="match status" value="1"/>
</dbReference>
<keyword evidence="2" id="KW-0547">Nucleotide-binding</keyword>
<dbReference type="Gene3D" id="3.30.420.40">
    <property type="match status" value="2"/>
</dbReference>
<dbReference type="InterPro" id="IPR013126">
    <property type="entry name" value="Hsp_70_fam"/>
</dbReference>
<dbReference type="FunFam" id="3.90.640.10:FF:000003">
    <property type="entry name" value="Molecular chaperone DnaK"/>
    <property type="match status" value="1"/>
</dbReference>
<dbReference type="GO" id="GO:0140662">
    <property type="term" value="F:ATP-dependent protein folding chaperone"/>
    <property type="evidence" value="ECO:0007669"/>
    <property type="project" value="InterPro"/>
</dbReference>
<evidence type="ECO:0000313" key="5">
    <source>
        <dbReference type="Proteomes" id="UP000677054"/>
    </source>
</evidence>
<dbReference type="EMBL" id="CAJPEV010005485">
    <property type="protein sequence ID" value="CAG0903209.1"/>
    <property type="molecule type" value="Genomic_DNA"/>
</dbReference>
<dbReference type="SUPFAM" id="SSF53067">
    <property type="entry name" value="Actin-like ATPase domain"/>
    <property type="match status" value="2"/>
</dbReference>
<reference evidence="4" key="1">
    <citation type="submission" date="2020-11" db="EMBL/GenBank/DDBJ databases">
        <authorList>
            <person name="Tran Van P."/>
        </authorList>
    </citation>
    <scope>NUCLEOTIDE SEQUENCE</scope>
</reference>
<dbReference type="OrthoDB" id="2401965at2759"/>
<evidence type="ECO:0000313" key="4">
    <source>
        <dbReference type="EMBL" id="CAD7253224.1"/>
    </source>
</evidence>
<dbReference type="Gene3D" id="3.30.30.30">
    <property type="match status" value="1"/>
</dbReference>